<evidence type="ECO:0008006" key="5">
    <source>
        <dbReference type="Google" id="ProtNLM"/>
    </source>
</evidence>
<accession>A0A6A6WU95</accession>
<dbReference type="AlphaFoldDB" id="A0A6A6WU95"/>
<evidence type="ECO:0000256" key="1">
    <source>
        <dbReference type="SAM" id="Coils"/>
    </source>
</evidence>
<reference evidence="3" key="1">
    <citation type="journal article" date="2020" name="Stud. Mycol.">
        <title>101 Dothideomycetes genomes: a test case for predicting lifestyles and emergence of pathogens.</title>
        <authorList>
            <person name="Haridas S."/>
            <person name="Albert R."/>
            <person name="Binder M."/>
            <person name="Bloem J."/>
            <person name="Labutti K."/>
            <person name="Salamov A."/>
            <person name="Andreopoulos B."/>
            <person name="Baker S."/>
            <person name="Barry K."/>
            <person name="Bills G."/>
            <person name="Bluhm B."/>
            <person name="Cannon C."/>
            <person name="Castanera R."/>
            <person name="Culley D."/>
            <person name="Daum C."/>
            <person name="Ezra D."/>
            <person name="Gonzalez J."/>
            <person name="Henrissat B."/>
            <person name="Kuo A."/>
            <person name="Liang C."/>
            <person name="Lipzen A."/>
            <person name="Lutzoni F."/>
            <person name="Magnuson J."/>
            <person name="Mondo S."/>
            <person name="Nolan M."/>
            <person name="Ohm R."/>
            <person name="Pangilinan J."/>
            <person name="Park H.-J."/>
            <person name="Ramirez L."/>
            <person name="Alfaro M."/>
            <person name="Sun H."/>
            <person name="Tritt A."/>
            <person name="Yoshinaga Y."/>
            <person name="Zwiers L.-H."/>
            <person name="Turgeon B."/>
            <person name="Goodwin S."/>
            <person name="Spatafora J."/>
            <person name="Crous P."/>
            <person name="Grigoriev I."/>
        </authorList>
    </citation>
    <scope>NUCLEOTIDE SEQUENCE</scope>
    <source>
        <strain evidence="3">CBS 109.77</strain>
    </source>
</reference>
<evidence type="ECO:0000256" key="2">
    <source>
        <dbReference type="SAM" id="SignalP"/>
    </source>
</evidence>
<feature type="non-terminal residue" evidence="3">
    <location>
        <position position="173"/>
    </location>
</feature>
<dbReference type="EMBL" id="MU002334">
    <property type="protein sequence ID" value="KAF2787317.1"/>
    <property type="molecule type" value="Genomic_DNA"/>
</dbReference>
<dbReference type="PANTHER" id="PTHR38849">
    <property type="entry name" value="SMALL SECRETED PROTEIN"/>
    <property type="match status" value="1"/>
</dbReference>
<organism evidence="3 4">
    <name type="scientific">Melanomma pulvis-pyrius CBS 109.77</name>
    <dbReference type="NCBI Taxonomy" id="1314802"/>
    <lineage>
        <taxon>Eukaryota</taxon>
        <taxon>Fungi</taxon>
        <taxon>Dikarya</taxon>
        <taxon>Ascomycota</taxon>
        <taxon>Pezizomycotina</taxon>
        <taxon>Dothideomycetes</taxon>
        <taxon>Pleosporomycetidae</taxon>
        <taxon>Pleosporales</taxon>
        <taxon>Melanommataceae</taxon>
        <taxon>Melanomma</taxon>
    </lineage>
</organism>
<keyword evidence="2" id="KW-0732">Signal</keyword>
<protein>
    <recommendedName>
        <fullName evidence="5">Small secreted protein</fullName>
    </recommendedName>
</protein>
<proteinExistence type="predicted"/>
<dbReference type="PANTHER" id="PTHR38849:SF1">
    <property type="entry name" value="SMALL SECRETED PROTEIN"/>
    <property type="match status" value="1"/>
</dbReference>
<keyword evidence="4" id="KW-1185">Reference proteome</keyword>
<feature type="signal peptide" evidence="2">
    <location>
        <begin position="1"/>
        <end position="17"/>
    </location>
</feature>
<keyword evidence="1" id="KW-0175">Coiled coil</keyword>
<name>A0A6A6WU95_9PLEO</name>
<gene>
    <name evidence="3" type="ORF">K505DRAFT_193767</name>
</gene>
<feature type="coiled-coil region" evidence="1">
    <location>
        <begin position="123"/>
        <end position="150"/>
    </location>
</feature>
<feature type="chain" id="PRO_5025342934" description="Small secreted protein" evidence="2">
    <location>
        <begin position="18"/>
        <end position="173"/>
    </location>
</feature>
<sequence>MRFSTATVVAFAALATAFPTPKRSLTRRAAVLGDTTYDAISISGGTAGDAEAEALAVFSALDLNDLANVDPADIAFLGAVNDVANDAETDAFNVALDGAAGDEATAIQNGKIKNKVLKLMATKIELEAKAAQGEDTAAKLAEETKKLNNNIALDTAAAGQPSTALPFDATISG</sequence>
<dbReference type="OrthoDB" id="2151417at2759"/>
<evidence type="ECO:0000313" key="3">
    <source>
        <dbReference type="EMBL" id="KAF2787317.1"/>
    </source>
</evidence>
<dbReference type="Proteomes" id="UP000799757">
    <property type="component" value="Unassembled WGS sequence"/>
</dbReference>
<evidence type="ECO:0000313" key="4">
    <source>
        <dbReference type="Proteomes" id="UP000799757"/>
    </source>
</evidence>